<evidence type="ECO:0000313" key="2">
    <source>
        <dbReference type="EMBL" id="BES93463.1"/>
    </source>
</evidence>
<keyword evidence="1" id="KW-0732">Signal</keyword>
<name>A0ABN7AML0_9HEMI</name>
<keyword evidence="3" id="KW-1185">Reference proteome</keyword>
<evidence type="ECO:0000256" key="1">
    <source>
        <dbReference type="SAM" id="SignalP"/>
    </source>
</evidence>
<protein>
    <recommendedName>
        <fullName evidence="4">SXP/RAL-2 family protein Ani s 5-like cation-binding domain-containing protein</fullName>
    </recommendedName>
</protein>
<organism evidence="2 3">
    <name type="scientific">Nesidiocoris tenuis</name>
    <dbReference type="NCBI Taxonomy" id="355587"/>
    <lineage>
        <taxon>Eukaryota</taxon>
        <taxon>Metazoa</taxon>
        <taxon>Ecdysozoa</taxon>
        <taxon>Arthropoda</taxon>
        <taxon>Hexapoda</taxon>
        <taxon>Insecta</taxon>
        <taxon>Pterygota</taxon>
        <taxon>Neoptera</taxon>
        <taxon>Paraneoptera</taxon>
        <taxon>Hemiptera</taxon>
        <taxon>Heteroptera</taxon>
        <taxon>Panheteroptera</taxon>
        <taxon>Cimicomorpha</taxon>
        <taxon>Miridae</taxon>
        <taxon>Dicyphina</taxon>
        <taxon>Nesidiocoris</taxon>
    </lineage>
</organism>
<dbReference type="Proteomes" id="UP001307889">
    <property type="component" value="Chromosome 4"/>
</dbReference>
<sequence length="272" mass="29907">MTSRTVLTICRLVSALLLVTAINGHPQLSRLLNSALQGRANQQQLQQQLLQQQLNQQLFGQQLSGRQQLNQLLGQQQLSQQQLNQQQLSQLLGQQQLSPQQLGQLFGQQQSNQLLGQQQSNQLLGSDDASADAALRCGRGGRGRGWGFNPFFGLGGLGGLGGFGGVPFRGGGFGRFRSSDVQQLLSAPMSLRQRIALQIRQQLQQVNQRLGQAGLQNEQMSDQFVSELVDKVGQGSPEEVQLYLKRLQSQLDKYNELATTDEEEGQSNQTSN</sequence>
<feature type="chain" id="PRO_5045831051" description="SXP/RAL-2 family protein Ani s 5-like cation-binding domain-containing protein" evidence="1">
    <location>
        <begin position="25"/>
        <end position="272"/>
    </location>
</feature>
<accession>A0ABN7AML0</accession>
<gene>
    <name evidence="2" type="ORF">NTJ_06272</name>
</gene>
<proteinExistence type="predicted"/>
<dbReference type="EMBL" id="AP028912">
    <property type="protein sequence ID" value="BES93463.1"/>
    <property type="molecule type" value="Genomic_DNA"/>
</dbReference>
<feature type="signal peptide" evidence="1">
    <location>
        <begin position="1"/>
        <end position="24"/>
    </location>
</feature>
<reference evidence="2 3" key="1">
    <citation type="submission" date="2023-09" db="EMBL/GenBank/DDBJ databases">
        <title>Nesidiocoris tenuis whole genome shotgun sequence.</title>
        <authorList>
            <person name="Shibata T."/>
            <person name="Shimoda M."/>
            <person name="Kobayashi T."/>
            <person name="Uehara T."/>
        </authorList>
    </citation>
    <scope>NUCLEOTIDE SEQUENCE [LARGE SCALE GENOMIC DNA]</scope>
    <source>
        <strain evidence="2 3">Japan</strain>
    </source>
</reference>
<evidence type="ECO:0008006" key="4">
    <source>
        <dbReference type="Google" id="ProtNLM"/>
    </source>
</evidence>
<evidence type="ECO:0000313" key="3">
    <source>
        <dbReference type="Proteomes" id="UP001307889"/>
    </source>
</evidence>